<evidence type="ECO:0000256" key="1">
    <source>
        <dbReference type="SAM" id="MobiDB-lite"/>
    </source>
</evidence>
<evidence type="ECO:0008006" key="7">
    <source>
        <dbReference type="Google" id="ProtNLM"/>
    </source>
</evidence>
<accession>A0A6C2U3R0</accession>
<dbReference type="InterPro" id="IPR024535">
    <property type="entry name" value="RHGA/B-epi-like_pectate_lyase"/>
</dbReference>
<name>A0A6C2U3R0_PONDE</name>
<evidence type="ECO:0000313" key="5">
    <source>
        <dbReference type="EMBL" id="VGO14181.1"/>
    </source>
</evidence>
<gene>
    <name evidence="5" type="ORF">PDESU_02740</name>
</gene>
<dbReference type="SUPFAM" id="SSF51126">
    <property type="entry name" value="Pectin lyase-like"/>
    <property type="match status" value="1"/>
</dbReference>
<dbReference type="RefSeq" id="WP_136079682.1">
    <property type="nucleotide sequence ID" value="NZ_CAAHFG010000001.1"/>
</dbReference>
<reference evidence="5 6" key="1">
    <citation type="submission" date="2019-04" db="EMBL/GenBank/DDBJ databases">
        <authorList>
            <person name="Van Vliet M D."/>
        </authorList>
    </citation>
    <scope>NUCLEOTIDE SEQUENCE [LARGE SCALE GENOMIC DNA]</scope>
    <source>
        <strain evidence="5 6">F1</strain>
    </source>
</reference>
<dbReference type="PROSITE" id="PS51257">
    <property type="entry name" value="PROKAR_LIPOPROTEIN"/>
    <property type="match status" value="1"/>
</dbReference>
<dbReference type="AlphaFoldDB" id="A0A6C2U3R0"/>
<feature type="signal peptide" evidence="2">
    <location>
        <begin position="1"/>
        <end position="23"/>
    </location>
</feature>
<dbReference type="Pfam" id="PF12708">
    <property type="entry name" value="Pect-lyase_RHGA_epim"/>
    <property type="match status" value="1"/>
</dbReference>
<organism evidence="5 6">
    <name type="scientific">Pontiella desulfatans</name>
    <dbReference type="NCBI Taxonomy" id="2750659"/>
    <lineage>
        <taxon>Bacteria</taxon>
        <taxon>Pseudomonadati</taxon>
        <taxon>Kiritimatiellota</taxon>
        <taxon>Kiritimatiellia</taxon>
        <taxon>Kiritimatiellales</taxon>
        <taxon>Pontiellaceae</taxon>
        <taxon>Pontiella</taxon>
    </lineage>
</organism>
<dbReference type="InterPro" id="IPR012334">
    <property type="entry name" value="Pectin_lyas_fold"/>
</dbReference>
<dbReference type="Pfam" id="PF16315">
    <property type="entry name" value="DUF4955"/>
    <property type="match status" value="1"/>
</dbReference>
<evidence type="ECO:0000313" key="6">
    <source>
        <dbReference type="Proteomes" id="UP000366872"/>
    </source>
</evidence>
<dbReference type="InterPro" id="IPR008979">
    <property type="entry name" value="Galactose-bd-like_sf"/>
</dbReference>
<feature type="chain" id="PRO_5025475926" description="Pectate lyase superfamily protein domain-containing protein" evidence="2">
    <location>
        <begin position="24"/>
        <end position="880"/>
    </location>
</feature>
<protein>
    <recommendedName>
        <fullName evidence="7">Pectate lyase superfamily protein domain-containing protein</fullName>
    </recommendedName>
</protein>
<keyword evidence="2" id="KW-0732">Signal</keyword>
<dbReference type="EMBL" id="CAAHFG010000001">
    <property type="protein sequence ID" value="VGO14181.1"/>
    <property type="molecule type" value="Genomic_DNA"/>
</dbReference>
<dbReference type="InterPro" id="IPR011050">
    <property type="entry name" value="Pectin_lyase_fold/virulence"/>
</dbReference>
<proteinExistence type="predicted"/>
<dbReference type="SUPFAM" id="SSF49785">
    <property type="entry name" value="Galactose-binding domain-like"/>
    <property type="match status" value="1"/>
</dbReference>
<dbReference type="Proteomes" id="UP000366872">
    <property type="component" value="Unassembled WGS sequence"/>
</dbReference>
<dbReference type="InterPro" id="IPR032532">
    <property type="entry name" value="DUF4955"/>
</dbReference>
<keyword evidence="6" id="KW-1185">Reference proteome</keyword>
<evidence type="ECO:0000259" key="3">
    <source>
        <dbReference type="Pfam" id="PF12708"/>
    </source>
</evidence>
<feature type="region of interest" description="Disordered" evidence="1">
    <location>
        <begin position="25"/>
        <end position="44"/>
    </location>
</feature>
<sequence>MTLKTLPLSLIALFFLASCGRQTQQDTTKAKPTPKPPTHPTEVPCTECKPAIAKPTAVEAPEQSYDENTLFGEYLAAQAKGERAKLPDFSHAGYHRCATPLPVVSETTHTYFDVTKFGGVPDDGKSDRDAAVAAFAAAHSHNGPAAIYFPEGNFRLFEKSDFGKPPLEIKRSNVVLKGSGVGTTQLEFAESHLPARPLILMRSSTGKDDYWRGDQKLKAMVKKQIGPFTVEVSDASELKPGMRINLNAQMDAHAESTKEFFCPHEVPSGWFERAKRKGGMLTDIFELHEIESIDDNTVRFGEPIHLDIPYYTNMAIYRIDGIIEECGIEDLSLRGGWRGQFNHHNSTRHGEDYRMVEMDRVFNSWVRRVRFTECSSAVSTWLCGFNTVSDLLIEGNTGHMAVVAKSSYGNLFAFMREESDVHHGFGVSRSGVNSVFYRCVQYKSMEAHCGYPRSTLFDLNEGGFQPRGGGATFFPMHDKGLTFWNWNVTLPDGSFDFWPEGQRYGYFLLPVVAGLHGEPFEIPDIETDLLAYESPGQKTVPESLFDAQLEHRLGQVPAWLAEAAAEFETVSRHSRIRITSPANHSEHRSVIVKMALHEKMDPKQVGRIELYASDTGLFDGFLRVGEVDPQTMEKEFKTKRPGVWVLKAKLTNRRGEIAFSKPITLYTGDPDKPKALGVSRSAMMPGKEKNTLYGEFVQQGGGEAQALKDSKVLASRKEGQPAHELEAAYRKELHAFYAAYGTSTFKDALDEQFAEVFFDGKTDVAGSKLYSYQDSLVQAAFSSTKKINRLDIHWRNGVPDKEVRLELQTSEDPGAWLSFVNDDLLWNPSALRIGGTLTGGPFPGSGKVSTLYFPAREAKFVRLLLSSFPDDVTEFRFFGD</sequence>
<dbReference type="Gene3D" id="2.160.20.10">
    <property type="entry name" value="Single-stranded right-handed beta-helix, Pectin lyase-like"/>
    <property type="match status" value="1"/>
</dbReference>
<feature type="domain" description="Rhamnogalacturonase A/B/Epimerase-like pectate lyase" evidence="3">
    <location>
        <begin position="112"/>
        <end position="235"/>
    </location>
</feature>
<evidence type="ECO:0000259" key="4">
    <source>
        <dbReference type="Pfam" id="PF16315"/>
    </source>
</evidence>
<feature type="domain" description="DUF4955" evidence="4">
    <location>
        <begin position="422"/>
        <end position="562"/>
    </location>
</feature>
<evidence type="ECO:0000256" key="2">
    <source>
        <dbReference type="SAM" id="SignalP"/>
    </source>
</evidence>